<dbReference type="PANTHER" id="PTHR13384:SF19">
    <property type="entry name" value="G PATCH DOMAIN-CONTAINING PROTEIN 1"/>
    <property type="match status" value="1"/>
</dbReference>
<proteinExistence type="predicted"/>
<dbReference type="AlphaFoldDB" id="A0A9P6FR61"/>
<evidence type="ECO:0000259" key="2">
    <source>
        <dbReference type="PROSITE" id="PS50174"/>
    </source>
</evidence>
<dbReference type="Pfam" id="PF01585">
    <property type="entry name" value="G-patch"/>
    <property type="match status" value="1"/>
</dbReference>
<dbReference type="PROSITE" id="PS50174">
    <property type="entry name" value="G_PATCH"/>
    <property type="match status" value="1"/>
</dbReference>
<feature type="compositionally biased region" description="Basic and acidic residues" evidence="1">
    <location>
        <begin position="569"/>
        <end position="592"/>
    </location>
</feature>
<feature type="region of interest" description="Disordered" evidence="1">
    <location>
        <begin position="66"/>
        <end position="130"/>
    </location>
</feature>
<dbReference type="GO" id="GO:0003723">
    <property type="term" value="F:RNA binding"/>
    <property type="evidence" value="ECO:0007669"/>
    <property type="project" value="TreeGrafter"/>
</dbReference>
<feature type="region of interest" description="Disordered" evidence="1">
    <location>
        <begin position="552"/>
        <end position="1005"/>
    </location>
</feature>
<dbReference type="Proteomes" id="UP000780801">
    <property type="component" value="Unassembled WGS sequence"/>
</dbReference>
<feature type="compositionally biased region" description="Basic and acidic residues" evidence="1">
    <location>
        <begin position="948"/>
        <end position="977"/>
    </location>
</feature>
<evidence type="ECO:0000313" key="3">
    <source>
        <dbReference type="EMBL" id="KAF9580338.1"/>
    </source>
</evidence>
<organism evidence="3 4">
    <name type="scientific">Lunasporangiospora selenospora</name>
    <dbReference type="NCBI Taxonomy" id="979761"/>
    <lineage>
        <taxon>Eukaryota</taxon>
        <taxon>Fungi</taxon>
        <taxon>Fungi incertae sedis</taxon>
        <taxon>Mucoromycota</taxon>
        <taxon>Mortierellomycotina</taxon>
        <taxon>Mortierellomycetes</taxon>
        <taxon>Mortierellales</taxon>
        <taxon>Mortierellaceae</taxon>
        <taxon>Lunasporangiospora</taxon>
    </lineage>
</organism>
<feature type="compositionally biased region" description="Basic and acidic residues" evidence="1">
    <location>
        <begin position="889"/>
        <end position="904"/>
    </location>
</feature>
<dbReference type="PANTHER" id="PTHR13384">
    <property type="entry name" value="G PATCH DOMAIN-CONTAINING PROTEIN 1"/>
    <property type="match status" value="1"/>
</dbReference>
<dbReference type="InterPro" id="IPR000467">
    <property type="entry name" value="G_patch_dom"/>
</dbReference>
<evidence type="ECO:0000313" key="4">
    <source>
        <dbReference type="Proteomes" id="UP000780801"/>
    </source>
</evidence>
<feature type="region of interest" description="Disordered" evidence="1">
    <location>
        <begin position="277"/>
        <end position="305"/>
    </location>
</feature>
<reference evidence="3" key="1">
    <citation type="journal article" date="2020" name="Fungal Divers.">
        <title>Resolving the Mortierellaceae phylogeny through synthesis of multi-gene phylogenetics and phylogenomics.</title>
        <authorList>
            <person name="Vandepol N."/>
            <person name="Liber J."/>
            <person name="Desiro A."/>
            <person name="Na H."/>
            <person name="Kennedy M."/>
            <person name="Barry K."/>
            <person name="Grigoriev I.V."/>
            <person name="Miller A.N."/>
            <person name="O'Donnell K."/>
            <person name="Stajich J.E."/>
            <person name="Bonito G."/>
        </authorList>
    </citation>
    <scope>NUCLEOTIDE SEQUENCE</scope>
    <source>
        <strain evidence="3">KOD1015</strain>
    </source>
</reference>
<dbReference type="InterPro" id="IPR011666">
    <property type="entry name" value="DUF1604"/>
</dbReference>
<feature type="compositionally biased region" description="Polar residues" evidence="1">
    <location>
        <begin position="1041"/>
        <end position="1053"/>
    </location>
</feature>
<feature type="domain" description="G-patch" evidence="2">
    <location>
        <begin position="151"/>
        <end position="198"/>
    </location>
</feature>
<gene>
    <name evidence="3" type="ORF">BGW38_003055</name>
</gene>
<accession>A0A9P6FR61</accession>
<feature type="compositionally biased region" description="Basic and acidic residues" evidence="1">
    <location>
        <begin position="783"/>
        <end position="805"/>
    </location>
</feature>
<name>A0A9P6FR61_9FUNG</name>
<feature type="compositionally biased region" description="Basic and acidic residues" evidence="1">
    <location>
        <begin position="75"/>
        <end position="86"/>
    </location>
</feature>
<feature type="region of interest" description="Disordered" evidence="1">
    <location>
        <begin position="1"/>
        <end position="31"/>
    </location>
</feature>
<dbReference type="GO" id="GO:0005634">
    <property type="term" value="C:nucleus"/>
    <property type="evidence" value="ECO:0007669"/>
    <property type="project" value="TreeGrafter"/>
</dbReference>
<feature type="compositionally biased region" description="Basic and acidic residues" evidence="1">
    <location>
        <begin position="987"/>
        <end position="1004"/>
    </location>
</feature>
<feature type="compositionally biased region" description="Basic and acidic residues" evidence="1">
    <location>
        <begin position="911"/>
        <end position="928"/>
    </location>
</feature>
<feature type="compositionally biased region" description="Polar residues" evidence="1">
    <location>
        <begin position="594"/>
        <end position="620"/>
    </location>
</feature>
<comment type="caution">
    <text evidence="3">The sequence shown here is derived from an EMBL/GenBank/DDBJ whole genome shotgun (WGS) entry which is preliminary data.</text>
</comment>
<dbReference type="EMBL" id="JAABOA010002125">
    <property type="protein sequence ID" value="KAF9580338.1"/>
    <property type="molecule type" value="Genomic_DNA"/>
</dbReference>
<feature type="compositionally biased region" description="Acidic residues" evidence="1">
    <location>
        <begin position="639"/>
        <end position="653"/>
    </location>
</feature>
<protein>
    <recommendedName>
        <fullName evidence="2">G-patch domain-containing protein</fullName>
    </recommendedName>
</protein>
<feature type="compositionally biased region" description="Basic and acidic residues" evidence="1">
    <location>
        <begin position="277"/>
        <end position="287"/>
    </location>
</feature>
<feature type="compositionally biased region" description="Low complexity" evidence="1">
    <location>
        <begin position="806"/>
        <end position="821"/>
    </location>
</feature>
<keyword evidence="4" id="KW-1185">Reference proteome</keyword>
<sequence>MEGESFVLVGTPLPEIKKTDSFGGPNPTRDLEVRDEQGRRRFHGAFTGGFSAGYYNTVGSKEGWAPSEFVSSRSKRSEQKVSRPEDFMDEEDKETLAESSRLVATDDFDSLGSTQREIERKRRAARSMQESGGVLGALPDSLIDDLVVSSSEPVGIRLLKRMGWKPGQGIGPRVSKRLKKQVGSRLSEDDESIPANATFAPIDSAVVLFINKTNQHGLGYDPYMDAPEFDKGLKSHTASVYLDTPSKKDKSRLMFGTFDDSDDDVYESGSVSMKDYDLDLSRSSDTHGKKRPSKRKEESLSKPAKWFDAPRVPQDYVPHHEFEGDLKPIFPLDKHQQQKLTADDRAVVLGETPIDAPKRSVFEYISAENKNRLDSVLGFVLDTDGEKHMRKDHWEVPQIEKAAAEAALQGYMPFGDNIAKQNRYKQYLNIQAGLSDEVIVRVEGFTGENMMKEMSEFVQAARIFKPMSIAMASRFTSSSGPVEVAKAEAGLRASQSTEGNEKPYIKPVAIERMEVPKSQAAKAAAMGMFGPLTRTVSDFFPVKLLCRRFNVPNPHPEHKESGPEPVKNLLDKDTMDKIVLDRRPGEGIRDEESPTTGVGDTPVSSANATEEAQEQDSTAQLGEISQERPPMDIFKAIFDDSDEDEDSDEDLEAGNDTNAIKSEEIVDSEAVPGLPFRPMFTKRESRIPVSEPKTGSKHRSAKSGKLGHISAAETDSEEEEYERGPKLSIPTSRPGVSSKKARSVATSKPSTGPKAVLSPSSSDSEMIGPPPPPKLSRLGTENQEGRFSEQERDHSTMDIDKKEQESYLSPSRRSSSTSHFSAVDPPHPTEPHPSSSRTLRDKAVVQSTGARRRRHEFESESSSDAASDIDKGRKDRRHSTGASKKRTRESRSGAGRRDEHDRSRSRSPKGKSRDQDRDRDRDRSHDRGQGQSRSHGRSKDRGRKSGKRSHDDKDNHREKDRGRDESDRRKDRGKGRSGEGSSHISRRSRDRDWDRSRLEEKAADVIDEDEALWVEREIVIPAQVEDQGLEGTETADKRSRVTSSSRPQASAFF</sequence>
<evidence type="ECO:0000256" key="1">
    <source>
        <dbReference type="SAM" id="MobiDB-lite"/>
    </source>
</evidence>
<feature type="compositionally biased region" description="Basic residues" evidence="1">
    <location>
        <begin position="874"/>
        <end position="888"/>
    </location>
</feature>
<feature type="compositionally biased region" description="Basic residues" evidence="1">
    <location>
        <begin position="934"/>
        <end position="947"/>
    </location>
</feature>
<dbReference type="Pfam" id="PF26093">
    <property type="entry name" value="HTH_TGH"/>
    <property type="match status" value="1"/>
</dbReference>
<dbReference type="OrthoDB" id="20507at2759"/>
<feature type="region of interest" description="Disordered" evidence="1">
    <location>
        <begin position="1025"/>
        <end position="1053"/>
    </location>
</feature>
<dbReference type="GO" id="GO:0006397">
    <property type="term" value="P:mRNA processing"/>
    <property type="evidence" value="ECO:0007669"/>
    <property type="project" value="InterPro"/>
</dbReference>
<dbReference type="Pfam" id="PF07713">
    <property type="entry name" value="DUF1604"/>
    <property type="match status" value="1"/>
</dbReference>